<comment type="similarity">
    <text evidence="1">Belongs to the SorC transcriptional regulatory family.</text>
</comment>
<keyword evidence="2" id="KW-0805">Transcription regulation</keyword>
<dbReference type="Gene3D" id="1.10.10.10">
    <property type="entry name" value="Winged helix-like DNA-binding domain superfamily/Winged helix DNA-binding domain"/>
    <property type="match status" value="1"/>
</dbReference>
<sequence>MNLPITTDSSTDDQAARAAWLYYVGGLTQDQIASEMGLSRQRAQRLVSRAVAAGLIHVRLNHHLATCQALESALRERFGLVRCRVMPGLGPDRDPVRSIAPAAAEEMERVLREPRSLVIALGTGRALRGMVDALGPAEAPQHRLVSLLGNIAPDGSASFFEVIMRLAEKVRAPHYPMPVPVMADSAEENAALQALGVLRKVRDLARNADVTFVGIGQMSDDAPLLTDGFLTPEELREIQQLGAAGEVAGWIFDEEGRYLDLSINRRMTGVRVPETSADRPVIGITAGASKVVAATAALRSGIINGLVTDEPTARGILARSQ</sequence>
<dbReference type="PANTHER" id="PTHR34294">
    <property type="entry name" value="TRANSCRIPTIONAL REGULATOR-RELATED"/>
    <property type="match status" value="1"/>
</dbReference>
<gene>
    <name evidence="7" type="ORF">NVS89_11710</name>
</gene>
<dbReference type="GO" id="GO:0003700">
    <property type="term" value="F:DNA-binding transcription factor activity"/>
    <property type="evidence" value="ECO:0007669"/>
    <property type="project" value="InterPro"/>
</dbReference>
<name>A0A9X2PGI6_9HYPH</name>
<evidence type="ECO:0000256" key="2">
    <source>
        <dbReference type="ARBA" id="ARBA00023015"/>
    </source>
</evidence>
<evidence type="ECO:0000259" key="5">
    <source>
        <dbReference type="Pfam" id="PF04198"/>
    </source>
</evidence>
<evidence type="ECO:0000259" key="6">
    <source>
        <dbReference type="Pfam" id="PF12802"/>
    </source>
</evidence>
<dbReference type="InterPro" id="IPR036388">
    <property type="entry name" value="WH-like_DNA-bd_sf"/>
</dbReference>
<comment type="caution">
    <text evidence="7">The sequence shown here is derived from an EMBL/GenBank/DDBJ whole genome shotgun (WGS) entry which is preliminary data.</text>
</comment>
<dbReference type="Pfam" id="PF04198">
    <property type="entry name" value="Sugar-bind"/>
    <property type="match status" value="1"/>
</dbReference>
<dbReference type="Gene3D" id="3.40.50.1360">
    <property type="match status" value="1"/>
</dbReference>
<dbReference type="SUPFAM" id="SSF100950">
    <property type="entry name" value="NagB/RpiA/CoA transferase-like"/>
    <property type="match status" value="1"/>
</dbReference>
<dbReference type="GO" id="GO:0003677">
    <property type="term" value="F:DNA binding"/>
    <property type="evidence" value="ECO:0007669"/>
    <property type="project" value="UniProtKB-KW"/>
</dbReference>
<dbReference type="PANTHER" id="PTHR34294:SF1">
    <property type="entry name" value="TRANSCRIPTIONAL REGULATOR LSRR"/>
    <property type="match status" value="1"/>
</dbReference>
<evidence type="ECO:0000256" key="4">
    <source>
        <dbReference type="ARBA" id="ARBA00023163"/>
    </source>
</evidence>
<dbReference type="InterPro" id="IPR037171">
    <property type="entry name" value="NagB/RpiA_transferase-like"/>
</dbReference>
<dbReference type="InterPro" id="IPR007324">
    <property type="entry name" value="Sugar-bd_dom_put"/>
</dbReference>
<feature type="domain" description="Sugar-binding" evidence="5">
    <location>
        <begin position="63"/>
        <end position="318"/>
    </location>
</feature>
<keyword evidence="4" id="KW-0804">Transcription</keyword>
<evidence type="ECO:0000313" key="8">
    <source>
        <dbReference type="Proteomes" id="UP001151088"/>
    </source>
</evidence>
<evidence type="ECO:0000256" key="1">
    <source>
        <dbReference type="ARBA" id="ARBA00010466"/>
    </source>
</evidence>
<protein>
    <submittedName>
        <fullName evidence="7">Sugar-binding transcriptional regulator</fullName>
    </submittedName>
</protein>
<dbReference type="AlphaFoldDB" id="A0A9X2PGI6"/>
<evidence type="ECO:0000256" key="3">
    <source>
        <dbReference type="ARBA" id="ARBA00023125"/>
    </source>
</evidence>
<evidence type="ECO:0000313" key="7">
    <source>
        <dbReference type="EMBL" id="MCS0495768.1"/>
    </source>
</evidence>
<dbReference type="EMBL" id="JANTHZ010000004">
    <property type="protein sequence ID" value="MCS0495768.1"/>
    <property type="molecule type" value="Genomic_DNA"/>
</dbReference>
<keyword evidence="3" id="KW-0238">DNA-binding</keyword>
<dbReference type="InterPro" id="IPR000835">
    <property type="entry name" value="HTH_MarR-typ"/>
</dbReference>
<keyword evidence="8" id="KW-1185">Reference proteome</keyword>
<feature type="domain" description="HTH marR-type" evidence="6">
    <location>
        <begin position="19"/>
        <end position="59"/>
    </location>
</feature>
<organism evidence="7 8">
    <name type="scientific">Ancylobacter mangrovi</name>
    <dbReference type="NCBI Taxonomy" id="2972472"/>
    <lineage>
        <taxon>Bacteria</taxon>
        <taxon>Pseudomonadati</taxon>
        <taxon>Pseudomonadota</taxon>
        <taxon>Alphaproteobacteria</taxon>
        <taxon>Hyphomicrobiales</taxon>
        <taxon>Xanthobacteraceae</taxon>
        <taxon>Ancylobacter</taxon>
    </lineage>
</organism>
<dbReference type="Proteomes" id="UP001151088">
    <property type="component" value="Unassembled WGS sequence"/>
</dbReference>
<dbReference type="InterPro" id="IPR051054">
    <property type="entry name" value="SorC_transcr_regulators"/>
</dbReference>
<accession>A0A9X2PGI6</accession>
<reference evidence="7" key="1">
    <citation type="submission" date="2022-08" db="EMBL/GenBank/DDBJ databases">
        <authorList>
            <person name="Li F."/>
        </authorList>
    </citation>
    <scope>NUCLEOTIDE SEQUENCE</scope>
    <source>
        <strain evidence="7">MQZ15Z-1</strain>
    </source>
</reference>
<dbReference type="RefSeq" id="WP_258732932.1">
    <property type="nucleotide sequence ID" value="NZ_JANTHZ010000004.1"/>
</dbReference>
<proteinExistence type="inferred from homology"/>
<dbReference type="GO" id="GO:0030246">
    <property type="term" value="F:carbohydrate binding"/>
    <property type="evidence" value="ECO:0007669"/>
    <property type="project" value="InterPro"/>
</dbReference>
<dbReference type="Pfam" id="PF12802">
    <property type="entry name" value="MarR_2"/>
    <property type="match status" value="1"/>
</dbReference>